<dbReference type="RefSeq" id="WP_281780899.1">
    <property type="nucleotide sequence ID" value="NZ_AP027041.1"/>
</dbReference>
<sequence>MFKLSTSALIVLTIAFCAASCNGVAKDPPHVTVDTLLAKGAEFNATDVSLAGCLQPSMHGLTLYTCPPGDTGIPVLFANSMDSAHRSWLYSKTMQAGLDKKKPLMATLCGSYHATADGKDRWLEVVAFTVGAEHFDTGTTCR</sequence>
<dbReference type="EMBL" id="AP027041">
    <property type="protein sequence ID" value="BDU15392.1"/>
    <property type="molecule type" value="Genomic_DNA"/>
</dbReference>
<keyword evidence="3" id="KW-1185">Reference proteome</keyword>
<feature type="chain" id="PRO_5045625566" description="Lipoprotein" evidence="1">
    <location>
        <begin position="26"/>
        <end position="142"/>
    </location>
</feature>
<proteinExistence type="predicted"/>
<protein>
    <recommendedName>
        <fullName evidence="4">Lipoprotein</fullName>
    </recommendedName>
</protein>
<evidence type="ECO:0000313" key="2">
    <source>
        <dbReference type="EMBL" id="BDU15392.1"/>
    </source>
</evidence>
<dbReference type="Proteomes" id="UP001317822">
    <property type="component" value="Chromosome"/>
</dbReference>
<evidence type="ECO:0000313" key="3">
    <source>
        <dbReference type="Proteomes" id="UP001317822"/>
    </source>
</evidence>
<reference evidence="2 3" key="1">
    <citation type="journal article" date="2023" name="Int. J. Syst. Evol. Microbiol.">
        <title>Physiological and genomic analyses of cobalamin (vitamin B12)-auxotrophy of Lysobacter auxotrophicus sp. nov., a methionine-auxotrophic chitinolytic bacterium isolated from chitin-treated soil.</title>
        <authorList>
            <person name="Saito A."/>
            <person name="Dohra H."/>
            <person name="Hamada M."/>
            <person name="Moriuchi R."/>
            <person name="Kotsuchibashi Y."/>
            <person name="Mori K."/>
        </authorList>
    </citation>
    <scope>NUCLEOTIDE SEQUENCE [LARGE SCALE GENOMIC DNA]</scope>
    <source>
        <strain evidence="2 3">5-21a</strain>
    </source>
</reference>
<organism evidence="2 3">
    <name type="scientific">Lysobacter auxotrophicus</name>
    <dbReference type="NCBI Taxonomy" id="2992573"/>
    <lineage>
        <taxon>Bacteria</taxon>
        <taxon>Pseudomonadati</taxon>
        <taxon>Pseudomonadota</taxon>
        <taxon>Gammaproteobacteria</taxon>
        <taxon>Lysobacterales</taxon>
        <taxon>Lysobacteraceae</taxon>
        <taxon>Lysobacter</taxon>
    </lineage>
</organism>
<name>A0ABM8D9Z6_9GAMM</name>
<accession>A0ABM8D9Z6</accession>
<keyword evidence="1" id="KW-0732">Signal</keyword>
<gene>
    <name evidence="2" type="ORF">LA521A_05930</name>
</gene>
<evidence type="ECO:0000256" key="1">
    <source>
        <dbReference type="SAM" id="SignalP"/>
    </source>
</evidence>
<evidence type="ECO:0008006" key="4">
    <source>
        <dbReference type="Google" id="ProtNLM"/>
    </source>
</evidence>
<feature type="signal peptide" evidence="1">
    <location>
        <begin position="1"/>
        <end position="25"/>
    </location>
</feature>